<dbReference type="GO" id="GO:0000976">
    <property type="term" value="F:transcription cis-regulatory region binding"/>
    <property type="evidence" value="ECO:0007669"/>
    <property type="project" value="TreeGrafter"/>
</dbReference>
<dbReference type="Proteomes" id="UP000315364">
    <property type="component" value="Chromosome"/>
</dbReference>
<dbReference type="EMBL" id="CP042304">
    <property type="protein sequence ID" value="QDZ09495.1"/>
    <property type="molecule type" value="Genomic_DNA"/>
</dbReference>
<dbReference type="OrthoDB" id="9795011at2"/>
<reference evidence="7 8" key="1">
    <citation type="submission" date="2019-07" db="EMBL/GenBank/DDBJ databases">
        <title>Full genome sequence of Devosia sp. Gsoil 520.</title>
        <authorList>
            <person name="Im W.-T."/>
        </authorList>
    </citation>
    <scope>NUCLEOTIDE SEQUENCE [LARGE SCALE GENOMIC DNA]</scope>
    <source>
        <strain evidence="7 8">Gsoil 520</strain>
    </source>
</reference>
<accession>A0A5B8LP79</accession>
<dbReference type="InterPro" id="IPR011075">
    <property type="entry name" value="TetR_C"/>
</dbReference>
<dbReference type="SUPFAM" id="SSF48498">
    <property type="entry name" value="Tetracyclin repressor-like, C-terminal domain"/>
    <property type="match status" value="1"/>
</dbReference>
<proteinExistence type="predicted"/>
<dbReference type="Gene3D" id="1.10.10.60">
    <property type="entry name" value="Homeodomain-like"/>
    <property type="match status" value="1"/>
</dbReference>
<keyword evidence="8" id="KW-1185">Reference proteome</keyword>
<dbReference type="GO" id="GO:0003700">
    <property type="term" value="F:DNA-binding transcription factor activity"/>
    <property type="evidence" value="ECO:0007669"/>
    <property type="project" value="TreeGrafter"/>
</dbReference>
<evidence type="ECO:0000256" key="2">
    <source>
        <dbReference type="ARBA" id="ARBA00023125"/>
    </source>
</evidence>
<keyword evidence="2 4" id="KW-0238">DNA-binding</keyword>
<dbReference type="PANTHER" id="PTHR30055">
    <property type="entry name" value="HTH-TYPE TRANSCRIPTIONAL REGULATOR RUTR"/>
    <property type="match status" value="1"/>
</dbReference>
<dbReference type="SUPFAM" id="SSF46689">
    <property type="entry name" value="Homeodomain-like"/>
    <property type="match status" value="1"/>
</dbReference>
<dbReference type="KEGG" id="dea:FPZ08_01280"/>
<evidence type="ECO:0000256" key="1">
    <source>
        <dbReference type="ARBA" id="ARBA00023015"/>
    </source>
</evidence>
<name>A0A5B8LP79_9HYPH</name>
<dbReference type="Pfam" id="PF00440">
    <property type="entry name" value="TetR_N"/>
    <property type="match status" value="1"/>
</dbReference>
<dbReference type="Pfam" id="PF16859">
    <property type="entry name" value="TetR_C_11"/>
    <property type="match status" value="1"/>
</dbReference>
<organism evidence="7 8">
    <name type="scientific">Devosia ginsengisoli</name>
    <dbReference type="NCBI Taxonomy" id="400770"/>
    <lineage>
        <taxon>Bacteria</taxon>
        <taxon>Pseudomonadati</taxon>
        <taxon>Pseudomonadota</taxon>
        <taxon>Alphaproteobacteria</taxon>
        <taxon>Hyphomicrobiales</taxon>
        <taxon>Devosiaceae</taxon>
        <taxon>Devosia</taxon>
    </lineage>
</organism>
<dbReference type="InterPro" id="IPR036271">
    <property type="entry name" value="Tet_transcr_reg_TetR-rel_C_sf"/>
</dbReference>
<evidence type="ECO:0000256" key="3">
    <source>
        <dbReference type="ARBA" id="ARBA00023163"/>
    </source>
</evidence>
<feature type="DNA-binding region" description="H-T-H motif" evidence="4">
    <location>
        <begin position="46"/>
        <end position="65"/>
    </location>
</feature>
<dbReference type="PRINTS" id="PR00455">
    <property type="entry name" value="HTHTETR"/>
</dbReference>
<dbReference type="InterPro" id="IPR009057">
    <property type="entry name" value="Homeodomain-like_sf"/>
</dbReference>
<dbReference type="InterPro" id="IPR050109">
    <property type="entry name" value="HTH-type_TetR-like_transc_reg"/>
</dbReference>
<dbReference type="PROSITE" id="PS50977">
    <property type="entry name" value="HTH_TETR_2"/>
    <property type="match status" value="1"/>
</dbReference>
<sequence length="212" mass="23454">MQEASEELRASDEPRRRGRPRDTNIEDKVFDAAIAIYSEAGWAGFNFDAIAKQSGVGKAAIYRRWATREDLLRETFALRWDPIALIDEGSIEADLIAMIKLMLDRFLGTRGGIVLNLHADTRRYSEVREVAFNLGAVTASRQAKIFQRAIDRGELPAGVDSQMLEMALSGTVLNRIVRAGNGLMPLDNFNADEFAKSLARFLLTASGAPPKP</sequence>
<keyword evidence="3" id="KW-0804">Transcription</keyword>
<evidence type="ECO:0000259" key="6">
    <source>
        <dbReference type="PROSITE" id="PS50977"/>
    </source>
</evidence>
<feature type="region of interest" description="Disordered" evidence="5">
    <location>
        <begin position="1"/>
        <end position="22"/>
    </location>
</feature>
<evidence type="ECO:0000313" key="8">
    <source>
        <dbReference type="Proteomes" id="UP000315364"/>
    </source>
</evidence>
<evidence type="ECO:0000313" key="7">
    <source>
        <dbReference type="EMBL" id="QDZ09495.1"/>
    </source>
</evidence>
<protein>
    <submittedName>
        <fullName evidence="7">TetR/AcrR family transcriptional regulator</fullName>
    </submittedName>
</protein>
<keyword evidence="1" id="KW-0805">Transcription regulation</keyword>
<dbReference type="InterPro" id="IPR001647">
    <property type="entry name" value="HTH_TetR"/>
</dbReference>
<gene>
    <name evidence="7" type="ORF">FPZ08_01280</name>
</gene>
<feature type="domain" description="HTH tetR-type" evidence="6">
    <location>
        <begin position="23"/>
        <end position="83"/>
    </location>
</feature>
<dbReference type="AlphaFoldDB" id="A0A5B8LP79"/>
<dbReference type="PANTHER" id="PTHR30055:SF148">
    <property type="entry name" value="TETR-FAMILY TRANSCRIPTIONAL REGULATOR"/>
    <property type="match status" value="1"/>
</dbReference>
<evidence type="ECO:0000256" key="5">
    <source>
        <dbReference type="SAM" id="MobiDB-lite"/>
    </source>
</evidence>
<dbReference type="RefSeq" id="WP_146288306.1">
    <property type="nucleotide sequence ID" value="NZ_CP042304.1"/>
</dbReference>
<dbReference type="Gene3D" id="1.10.357.10">
    <property type="entry name" value="Tetracycline Repressor, domain 2"/>
    <property type="match status" value="1"/>
</dbReference>
<evidence type="ECO:0000256" key="4">
    <source>
        <dbReference type="PROSITE-ProRule" id="PRU00335"/>
    </source>
</evidence>